<keyword evidence="10" id="KW-1185">Reference proteome</keyword>
<evidence type="ECO:0000313" key="10">
    <source>
        <dbReference type="Proteomes" id="UP001549749"/>
    </source>
</evidence>
<evidence type="ECO:0000256" key="3">
    <source>
        <dbReference type="ARBA" id="ARBA00022729"/>
    </source>
</evidence>
<dbReference type="InterPro" id="IPR019734">
    <property type="entry name" value="TPR_rpt"/>
</dbReference>
<dbReference type="RefSeq" id="WP_354661971.1">
    <property type="nucleotide sequence ID" value="NZ_JBEXAC010000002.1"/>
</dbReference>
<keyword evidence="6" id="KW-0812">Transmembrane</keyword>
<protein>
    <submittedName>
        <fullName evidence="9">RagB/SusD family nutrient uptake outer membrane protein</fullName>
    </submittedName>
</protein>
<dbReference type="InterPro" id="IPR033985">
    <property type="entry name" value="SusD-like_N"/>
</dbReference>
<reference evidence="9 10" key="1">
    <citation type="submission" date="2024-06" db="EMBL/GenBank/DDBJ databases">
        <title>Chitinophaga defluvii sp. nov., isolated from municipal sewage.</title>
        <authorList>
            <person name="Zhang L."/>
        </authorList>
    </citation>
    <scope>NUCLEOTIDE SEQUENCE [LARGE SCALE GENOMIC DNA]</scope>
    <source>
        <strain evidence="9 10">H8</strain>
    </source>
</reference>
<evidence type="ECO:0000256" key="6">
    <source>
        <dbReference type="SAM" id="Phobius"/>
    </source>
</evidence>
<keyword evidence="6" id="KW-1133">Transmembrane helix</keyword>
<dbReference type="SMART" id="SM00028">
    <property type="entry name" value="TPR"/>
    <property type="match status" value="2"/>
</dbReference>
<proteinExistence type="inferred from homology"/>
<evidence type="ECO:0000259" key="8">
    <source>
        <dbReference type="Pfam" id="PF14322"/>
    </source>
</evidence>
<dbReference type="SUPFAM" id="SSF48452">
    <property type="entry name" value="TPR-like"/>
    <property type="match status" value="1"/>
</dbReference>
<sequence length="455" mass="52037">MYTNKVTPFYIKFFFSLSIISYFCATGWLEVKPDTKLATPTTLKDFQSLLDNASIMNGSCPGLGEYASDGHYLTDNTFQTASNILKNAYTWSHEFVYREVTDWTTPYARIFYCNVILEGLEKSEKKEDGEYDKDNIKGQALFQRAKALYELTEIWAPPYDPHTSKTVLSIPLKLKSDINDVTVRATAYEVLNQIINDLSEAKGLLPLNQTYVTRASKSAAFALLARIYISQEDYANAEKYADSCLRLNSQLVDYNSINAEQSYPISPTNNNEILFHSILTTWGTSINFLIDPALYKLYDTTDLRRDIFFTKNLNGEIRYKGSYDGRYTFFNGLAVDEVYLIMAECSARLGKVATAIDYLNKLLLKRHNSNFTPLTASTPNQALDLVLTERRKELLCRGLRWSDLRRLNKDPRLATTIQRAIAQNKYSLEPGSYKYTFPIPDDVFQLSRIEQNPGW</sequence>
<dbReference type="Pfam" id="PF14322">
    <property type="entry name" value="SusD-like_3"/>
    <property type="match status" value="1"/>
</dbReference>
<evidence type="ECO:0000256" key="5">
    <source>
        <dbReference type="ARBA" id="ARBA00023237"/>
    </source>
</evidence>
<dbReference type="Gene3D" id="1.25.40.390">
    <property type="match status" value="1"/>
</dbReference>
<evidence type="ECO:0000256" key="2">
    <source>
        <dbReference type="ARBA" id="ARBA00006275"/>
    </source>
</evidence>
<dbReference type="Pfam" id="PF07980">
    <property type="entry name" value="SusD_RagB"/>
    <property type="match status" value="1"/>
</dbReference>
<comment type="similarity">
    <text evidence="2">Belongs to the SusD family.</text>
</comment>
<keyword evidence="4 6" id="KW-0472">Membrane</keyword>
<accession>A0ABV2T8P8</accession>
<comment type="caution">
    <text evidence="9">The sequence shown here is derived from an EMBL/GenBank/DDBJ whole genome shotgun (WGS) entry which is preliminary data.</text>
</comment>
<dbReference type="InterPro" id="IPR012944">
    <property type="entry name" value="SusD_RagB_dom"/>
</dbReference>
<organism evidence="9 10">
    <name type="scientific">Chitinophaga defluvii</name>
    <dbReference type="NCBI Taxonomy" id="3163343"/>
    <lineage>
        <taxon>Bacteria</taxon>
        <taxon>Pseudomonadati</taxon>
        <taxon>Bacteroidota</taxon>
        <taxon>Chitinophagia</taxon>
        <taxon>Chitinophagales</taxon>
        <taxon>Chitinophagaceae</taxon>
        <taxon>Chitinophaga</taxon>
    </lineage>
</organism>
<dbReference type="CDD" id="cd08977">
    <property type="entry name" value="SusD"/>
    <property type="match status" value="1"/>
</dbReference>
<dbReference type="InterPro" id="IPR011990">
    <property type="entry name" value="TPR-like_helical_dom_sf"/>
</dbReference>
<gene>
    <name evidence="9" type="ORF">ABR189_18605</name>
</gene>
<feature type="domain" description="RagB/SusD" evidence="7">
    <location>
        <begin position="337"/>
        <end position="455"/>
    </location>
</feature>
<evidence type="ECO:0000256" key="4">
    <source>
        <dbReference type="ARBA" id="ARBA00023136"/>
    </source>
</evidence>
<dbReference type="Proteomes" id="UP001549749">
    <property type="component" value="Unassembled WGS sequence"/>
</dbReference>
<keyword evidence="3" id="KW-0732">Signal</keyword>
<feature type="domain" description="SusD-like N-terminal" evidence="8">
    <location>
        <begin position="28"/>
        <end position="228"/>
    </location>
</feature>
<name>A0ABV2T8P8_9BACT</name>
<feature type="transmembrane region" description="Helical" evidence="6">
    <location>
        <begin position="9"/>
        <end position="29"/>
    </location>
</feature>
<comment type="subcellular location">
    <subcellularLocation>
        <location evidence="1">Cell outer membrane</location>
    </subcellularLocation>
</comment>
<dbReference type="EMBL" id="JBEXAC010000002">
    <property type="protein sequence ID" value="MET6999406.1"/>
    <property type="molecule type" value="Genomic_DNA"/>
</dbReference>
<evidence type="ECO:0000256" key="1">
    <source>
        <dbReference type="ARBA" id="ARBA00004442"/>
    </source>
</evidence>
<evidence type="ECO:0000313" key="9">
    <source>
        <dbReference type="EMBL" id="MET6999406.1"/>
    </source>
</evidence>
<evidence type="ECO:0000259" key="7">
    <source>
        <dbReference type="Pfam" id="PF07980"/>
    </source>
</evidence>
<keyword evidence="5" id="KW-0998">Cell outer membrane</keyword>